<comment type="caution">
    <text evidence="1">The sequence shown here is derived from an EMBL/GenBank/DDBJ whole genome shotgun (WGS) entry which is preliminary data.</text>
</comment>
<protein>
    <submittedName>
        <fullName evidence="1">DUF6660 family protein</fullName>
    </submittedName>
</protein>
<evidence type="ECO:0000313" key="2">
    <source>
        <dbReference type="Proteomes" id="UP001597032"/>
    </source>
</evidence>
<proteinExistence type="predicted"/>
<dbReference type="RefSeq" id="WP_298265612.1">
    <property type="nucleotide sequence ID" value="NZ_JBHTIC010000018.1"/>
</dbReference>
<organism evidence="1 2">
    <name type="scientific">Lutibacter aestuarii</name>
    <dbReference type="NCBI Taxonomy" id="861111"/>
    <lineage>
        <taxon>Bacteria</taxon>
        <taxon>Pseudomonadati</taxon>
        <taxon>Bacteroidota</taxon>
        <taxon>Flavobacteriia</taxon>
        <taxon>Flavobacteriales</taxon>
        <taxon>Flavobacteriaceae</taxon>
        <taxon>Lutibacter</taxon>
    </lineage>
</organism>
<dbReference type="Proteomes" id="UP001597032">
    <property type="component" value="Unassembled WGS sequence"/>
</dbReference>
<dbReference type="EMBL" id="JBHTIC010000018">
    <property type="protein sequence ID" value="MFD0762757.1"/>
    <property type="molecule type" value="Genomic_DNA"/>
</dbReference>
<dbReference type="InterPro" id="IPR046601">
    <property type="entry name" value="DUF6660"/>
</dbReference>
<dbReference type="Pfam" id="PF20365">
    <property type="entry name" value="DUF6660"/>
    <property type="match status" value="1"/>
</dbReference>
<accession>A0ABW2Z970</accession>
<name>A0ABW2Z970_9FLAO</name>
<gene>
    <name evidence="1" type="ORF">ACFQZW_11750</name>
</gene>
<keyword evidence="2" id="KW-1185">Reference proteome</keyword>
<reference evidence="2" key="1">
    <citation type="journal article" date="2019" name="Int. J. Syst. Evol. Microbiol.">
        <title>The Global Catalogue of Microorganisms (GCM) 10K type strain sequencing project: providing services to taxonomists for standard genome sequencing and annotation.</title>
        <authorList>
            <consortium name="The Broad Institute Genomics Platform"/>
            <consortium name="The Broad Institute Genome Sequencing Center for Infectious Disease"/>
            <person name="Wu L."/>
            <person name="Ma J."/>
        </authorList>
    </citation>
    <scope>NUCLEOTIDE SEQUENCE [LARGE SCALE GENOMIC DNA]</scope>
    <source>
        <strain evidence="2">CCUG 60022</strain>
    </source>
</reference>
<evidence type="ECO:0000313" key="1">
    <source>
        <dbReference type="EMBL" id="MFD0762757.1"/>
    </source>
</evidence>
<sequence length="103" mass="11963">MKFIAFIFSIYILALNFAPCVDNSEIDDNVKTEISQTNGDEHQHQDSDLCSPFCMCHCCHINVIQFQFTYTKLDVNNYYTQNFFYLNGLETNYSTSILQPPRA</sequence>